<sequence>MSERISARMRDLNVQWLNRAAEVDHLFQTRWLGERFFHLPGDMLALQELIWRVKPAAIVQTGIAAGGGAVFSASMLTLAGDDGIVVAIEPRLRPEVRERLLAHRVADRLRIVEGDPLDEATFGQVVGHVGARSPVLVILDLTHTHDHVLGELRRYAPLVTPDSYVVVMDTIMEYLPEQAFAGKPYGKGNNPATAARAFLAEDDRFEVDHAIEDQVIMTLSPDGFLRRSR</sequence>
<dbReference type="PANTHER" id="PTHR40048:SF1">
    <property type="entry name" value="RHAMNOSYL O-METHYLTRANSFERASE"/>
    <property type="match status" value="1"/>
</dbReference>
<comment type="caution">
    <text evidence="3">The sequence shown here is derived from an EMBL/GenBank/DDBJ whole genome shotgun (WGS) entry which is preliminary data.</text>
</comment>
<evidence type="ECO:0000256" key="2">
    <source>
        <dbReference type="ARBA" id="ARBA00022679"/>
    </source>
</evidence>
<dbReference type="EMBL" id="JARJJS010000002">
    <property type="protein sequence ID" value="MDF4025633.1"/>
    <property type="molecule type" value="Genomic_DNA"/>
</dbReference>
<evidence type="ECO:0000313" key="3">
    <source>
        <dbReference type="EMBL" id="MDF4025633.1"/>
    </source>
</evidence>
<keyword evidence="2" id="KW-0808">Transferase</keyword>
<keyword evidence="4" id="KW-1185">Reference proteome</keyword>
<dbReference type="Proteomes" id="UP001528850">
    <property type="component" value="Unassembled WGS sequence"/>
</dbReference>
<reference evidence="3 4" key="1">
    <citation type="journal article" date="2024" name="Curr. Microbiol.">
        <title>Luteibacter sahnii sp. nov., A Novel Yellow-Colored Xanthomonadin Pigment Producing Probiotic Bacterium from Healthy Rice Seed Microbiome.</title>
        <authorList>
            <person name="Jaiswal G."/>
            <person name="Rana R."/>
            <person name="Nayak P.K."/>
            <person name="Chouhan R."/>
            <person name="Gandhi S.G."/>
            <person name="Patel H.K."/>
            <person name="Patil P.B."/>
        </authorList>
    </citation>
    <scope>NUCLEOTIDE SEQUENCE [LARGE SCALE GENOMIC DNA]</scope>
    <source>
        <strain evidence="3 4">PPL201</strain>
    </source>
</reference>
<dbReference type="Pfam" id="PF04989">
    <property type="entry name" value="RMNT_CmcI"/>
    <property type="match status" value="1"/>
</dbReference>
<dbReference type="SUPFAM" id="SSF53335">
    <property type="entry name" value="S-adenosyl-L-methionine-dependent methyltransferases"/>
    <property type="match status" value="1"/>
</dbReference>
<dbReference type="GO" id="GO:0008168">
    <property type="term" value="F:methyltransferase activity"/>
    <property type="evidence" value="ECO:0007669"/>
    <property type="project" value="UniProtKB-KW"/>
</dbReference>
<accession>A0ABT6BCM9</accession>
<evidence type="ECO:0000256" key="1">
    <source>
        <dbReference type="ARBA" id="ARBA00022603"/>
    </source>
</evidence>
<name>A0ABT6BCM9_9GAMM</name>
<evidence type="ECO:0000313" key="4">
    <source>
        <dbReference type="Proteomes" id="UP001528850"/>
    </source>
</evidence>
<organism evidence="3 4">
    <name type="scientific">Luteibacter sahnii</name>
    <dbReference type="NCBI Taxonomy" id="3021977"/>
    <lineage>
        <taxon>Bacteria</taxon>
        <taxon>Pseudomonadati</taxon>
        <taxon>Pseudomonadota</taxon>
        <taxon>Gammaproteobacteria</taxon>
        <taxon>Lysobacterales</taxon>
        <taxon>Rhodanobacteraceae</taxon>
        <taxon>Luteibacter</taxon>
    </lineage>
</organism>
<keyword evidence="1 3" id="KW-0489">Methyltransferase</keyword>
<dbReference type="InterPro" id="IPR007072">
    <property type="entry name" value="RNMT_CmcI"/>
</dbReference>
<dbReference type="PANTHER" id="PTHR40048">
    <property type="entry name" value="RHAMNOSYL O-METHYLTRANSFERASE"/>
    <property type="match status" value="1"/>
</dbReference>
<gene>
    <name evidence="3" type="ORF">P3W24_11720</name>
</gene>
<dbReference type="Gene3D" id="3.40.50.150">
    <property type="entry name" value="Vaccinia Virus protein VP39"/>
    <property type="match status" value="1"/>
</dbReference>
<protein>
    <submittedName>
        <fullName evidence="3">CmcI family methyltransferase</fullName>
    </submittedName>
</protein>
<proteinExistence type="predicted"/>
<dbReference type="InterPro" id="IPR029063">
    <property type="entry name" value="SAM-dependent_MTases_sf"/>
</dbReference>
<dbReference type="GO" id="GO:0032259">
    <property type="term" value="P:methylation"/>
    <property type="evidence" value="ECO:0007669"/>
    <property type="project" value="UniProtKB-KW"/>
</dbReference>